<protein>
    <submittedName>
        <fullName evidence="1">Universal stress protein UspA-like nucleotide-binding protein</fullName>
    </submittedName>
</protein>
<comment type="caution">
    <text evidence="1">The sequence shown here is derived from an EMBL/GenBank/DDBJ whole genome shotgun (WGS) entry which is preliminary data.</text>
</comment>
<dbReference type="RefSeq" id="WP_008621084.1">
    <property type="nucleotide sequence ID" value="NZ_AONQ01000079.1"/>
</dbReference>
<dbReference type="Gene3D" id="3.40.50.12370">
    <property type="match status" value="1"/>
</dbReference>
<dbReference type="EMBL" id="AONQ01000079">
    <property type="protein sequence ID" value="EME68148.1"/>
    <property type="molecule type" value="Genomic_DNA"/>
</dbReference>
<dbReference type="CDD" id="cd00293">
    <property type="entry name" value="USP-like"/>
    <property type="match status" value="1"/>
</dbReference>
<reference evidence="1 2" key="1">
    <citation type="journal article" date="2014" name="Genome Announc.">
        <title>Draft Genome Sequence of Magnetospirillum sp. Strain SO-1, a Freshwater Magnetotactic Bacterium Isolated from the Ol'khovka River, Russia.</title>
        <authorList>
            <person name="Grouzdev D.S."/>
            <person name="Dziuba M.V."/>
            <person name="Sukhacheva M.S."/>
            <person name="Mardanov A.V."/>
            <person name="Beletskiy A.V."/>
            <person name="Kuznetsov B.B."/>
            <person name="Skryabin K.G."/>
        </authorList>
    </citation>
    <scope>NUCLEOTIDE SEQUENCE [LARGE SCALE GENOMIC DNA]</scope>
    <source>
        <strain evidence="1 2">SO-1</strain>
    </source>
</reference>
<evidence type="ECO:0000313" key="1">
    <source>
        <dbReference type="EMBL" id="EME68148.1"/>
    </source>
</evidence>
<dbReference type="OrthoDB" id="9804721at2"/>
<dbReference type="PATRIC" id="fig|1244869.3.peg.3954"/>
<accession>M3A5T1</accession>
<sequence>MQDIIVHLDEPASSEARLAVAKAVAGKFGARLSALFARSSSNYFDVTAGFPGDHVLAASRQARALFERECGPGGRWMELLHGEPDFLMQETAFCARYSNLTVLGQPDEGRHMPENLVERVILHSGAPVLVVPHHGRFETVGAHIMVGWNASRECARAVHDALPLLRKAASVTLAVMNAAIRPDGGRSEGLPPVAVLDHLAANGVAAGIENLVGEGVGAMDLLLSRAADVGADLLVMGASTHGPFSSFGPGFRHVLGHMTLPVLFSH</sequence>
<proteinExistence type="predicted"/>
<dbReference type="eggNOG" id="COG0589">
    <property type="taxonomic scope" value="Bacteria"/>
</dbReference>
<gene>
    <name evidence="1" type="ORF">H261_19873</name>
</gene>
<dbReference type="AlphaFoldDB" id="M3A5T1"/>
<dbReference type="Proteomes" id="UP000011744">
    <property type="component" value="Unassembled WGS sequence"/>
</dbReference>
<organism evidence="1 2">
    <name type="scientific">Paramagnetospirillum caucaseum</name>
    <dbReference type="NCBI Taxonomy" id="1244869"/>
    <lineage>
        <taxon>Bacteria</taxon>
        <taxon>Pseudomonadati</taxon>
        <taxon>Pseudomonadota</taxon>
        <taxon>Alphaproteobacteria</taxon>
        <taxon>Rhodospirillales</taxon>
        <taxon>Magnetospirillaceae</taxon>
        <taxon>Paramagnetospirillum</taxon>
    </lineage>
</organism>
<keyword evidence="2" id="KW-1185">Reference proteome</keyword>
<dbReference type="STRING" id="1244869.H261_19873"/>
<name>M3A5T1_9PROT</name>
<evidence type="ECO:0000313" key="2">
    <source>
        <dbReference type="Proteomes" id="UP000011744"/>
    </source>
</evidence>
<dbReference type="SUPFAM" id="SSF52402">
    <property type="entry name" value="Adenine nucleotide alpha hydrolases-like"/>
    <property type="match status" value="2"/>
</dbReference>